<evidence type="ECO:0000259" key="9">
    <source>
        <dbReference type="Pfam" id="PF16177"/>
    </source>
</evidence>
<keyword evidence="3" id="KW-0547">Nucleotide-binding</keyword>
<keyword evidence="5" id="KW-0007">Acetylation</keyword>
<feature type="domain" description="AMP-binding enzyme C-terminal" evidence="8">
    <location>
        <begin position="536"/>
        <end position="614"/>
    </location>
</feature>
<evidence type="ECO:0000259" key="7">
    <source>
        <dbReference type="Pfam" id="PF00501"/>
    </source>
</evidence>
<gene>
    <name evidence="10" type="ORF">kam1_1970</name>
</gene>
<dbReference type="Pfam" id="PF16177">
    <property type="entry name" value="ACAS_N"/>
    <property type="match status" value="1"/>
</dbReference>
<organism evidence="10 11">
    <name type="scientific">Methylacidiphilum kamchatkense Kam1</name>
    <dbReference type="NCBI Taxonomy" id="1202785"/>
    <lineage>
        <taxon>Bacteria</taxon>
        <taxon>Pseudomonadati</taxon>
        <taxon>Verrucomicrobiota</taxon>
        <taxon>Methylacidiphilae</taxon>
        <taxon>Methylacidiphilales</taxon>
        <taxon>Methylacidiphilaceae</taxon>
        <taxon>Methylacidiphilum (ex Ratnadevi et al. 2023)</taxon>
    </lineage>
</organism>
<dbReference type="InterPro" id="IPR042099">
    <property type="entry name" value="ANL_N_sf"/>
</dbReference>
<dbReference type="AlphaFoldDB" id="A0A516TPL4"/>
<dbReference type="FunFam" id="3.40.50.12780:FF:000001">
    <property type="entry name" value="Acetyl-coenzyme A synthetase"/>
    <property type="match status" value="1"/>
</dbReference>
<evidence type="ECO:0000256" key="4">
    <source>
        <dbReference type="ARBA" id="ARBA00022840"/>
    </source>
</evidence>
<evidence type="ECO:0000313" key="10">
    <source>
        <dbReference type="EMBL" id="QDQ43180.1"/>
    </source>
</evidence>
<proteinExistence type="inferred from homology"/>
<feature type="domain" description="AMP-dependent synthetase/ligase" evidence="7">
    <location>
        <begin position="96"/>
        <end position="482"/>
    </location>
</feature>
<dbReference type="KEGG" id="mkc:kam1_1970"/>
<dbReference type="PANTHER" id="PTHR24095">
    <property type="entry name" value="ACETYL-COENZYME A SYNTHETASE"/>
    <property type="match status" value="1"/>
</dbReference>
<dbReference type="InterPro" id="IPR011904">
    <property type="entry name" value="Ac_CoA_lig"/>
</dbReference>
<evidence type="ECO:0000256" key="1">
    <source>
        <dbReference type="ARBA" id="ARBA00006432"/>
    </source>
</evidence>
<evidence type="ECO:0000256" key="6">
    <source>
        <dbReference type="NCBIfam" id="TIGR02188"/>
    </source>
</evidence>
<dbReference type="NCBIfam" id="TIGR02188">
    <property type="entry name" value="Ac_CoA_lig_AcsA"/>
    <property type="match status" value="1"/>
</dbReference>
<evidence type="ECO:0000259" key="8">
    <source>
        <dbReference type="Pfam" id="PF13193"/>
    </source>
</evidence>
<dbReference type="GO" id="GO:0003987">
    <property type="term" value="F:acetate-CoA ligase activity"/>
    <property type="evidence" value="ECO:0007669"/>
    <property type="project" value="UniProtKB-UniRule"/>
</dbReference>
<protein>
    <recommendedName>
        <fullName evidence="6">Acetate--CoA ligase</fullName>
        <ecNumber evidence="6">6.2.1.1</ecNumber>
    </recommendedName>
</protein>
<dbReference type="InterPro" id="IPR020845">
    <property type="entry name" value="AMP-binding_CS"/>
</dbReference>
<dbReference type="InterPro" id="IPR045851">
    <property type="entry name" value="AMP-bd_C_sf"/>
</dbReference>
<dbReference type="NCBIfam" id="NF001208">
    <property type="entry name" value="PRK00174.1"/>
    <property type="match status" value="1"/>
</dbReference>
<dbReference type="Pfam" id="PF13193">
    <property type="entry name" value="AMP-binding_C"/>
    <property type="match status" value="1"/>
</dbReference>
<dbReference type="GO" id="GO:0005524">
    <property type="term" value="F:ATP binding"/>
    <property type="evidence" value="ECO:0007669"/>
    <property type="project" value="UniProtKB-KW"/>
</dbReference>
<dbReference type="CDD" id="cd05966">
    <property type="entry name" value="ACS"/>
    <property type="match status" value="1"/>
</dbReference>
<dbReference type="PROSITE" id="PS00455">
    <property type="entry name" value="AMP_BINDING"/>
    <property type="match status" value="1"/>
</dbReference>
<dbReference type="PANTHER" id="PTHR24095:SF14">
    <property type="entry name" value="ACETYL-COENZYME A SYNTHETASE 1"/>
    <property type="match status" value="1"/>
</dbReference>
<accession>A0A516TPL4</accession>
<name>A0A516TPL4_9BACT</name>
<sequence>MDFIQEDNSYFHSTKKIYPPLPCSQNDLVDSMQTYFTLYKESIAHPELFWEKIAKDIDWFEPWTKVFDGQFPHCQWFCGGKLNAAYNCLDRHLSGNRKHKTAILWEGEFGERISYTYQELSQEVARYANVLRRHGVNCSDTVIIFMPLIPQAIITMLACARIGAIHSVVFAGFSAKSLLERIVDSGAKIIVSADGGFRRGKIIPLKERVDEALKHSSQVQKVLLFKRTGAPIGWCHGRDYWMEEEASLVETTCEPVPLDSEHPLFILYTSGTTGKPKGVVHSTGGYLVQTAFSSKIVFDLQEEDLYWCTADIGWITGHSYVVYGLLANGASVFIYEGAPDFPSYDRFWQLIEKYKITIFYTSPTAIRSFIKWGTQWIEKHDLSSLRILGSVGEPINPDVFLWFYKNIGKEKCPIVDTWWQTETGSILISPLPKVTPMKPGSATFPLFGIEPEVVDEKGEPMPAGKNGLLVIKKPWPSMLRGIYGDEESFKKIYFSRIPGVYFTGDGAYKDKEGYFWIIGRIDDVINVSGHRIGSAELESALISHPAVAEAAVIGVPDPEKGEALIAYVTLKEGWTSSLDLENALKEHVVKEIGSIARPKEIRFIDALPKTRSGKIVRRLLKEISREGHISGDITTLEDSQCLDKLIKG</sequence>
<evidence type="ECO:0000256" key="2">
    <source>
        <dbReference type="ARBA" id="ARBA00022598"/>
    </source>
</evidence>
<dbReference type="GO" id="GO:0016208">
    <property type="term" value="F:AMP binding"/>
    <property type="evidence" value="ECO:0007669"/>
    <property type="project" value="InterPro"/>
</dbReference>
<dbReference type="Gene3D" id="3.30.300.30">
    <property type="match status" value="1"/>
</dbReference>
<dbReference type="InterPro" id="IPR000873">
    <property type="entry name" value="AMP-dep_synth/lig_dom"/>
</dbReference>
<reference evidence="11" key="1">
    <citation type="submission" date="2019-03" db="EMBL/GenBank/DDBJ databases">
        <title>Complete genome of Methylacidiphilum kamchatkense Kam1.</title>
        <authorList>
            <person name="Kruse T."/>
            <person name="Murarilal Ratnadevi C."/>
            <person name="Erikstad H.-A."/>
            <person name="Birkeland N.-K."/>
        </authorList>
    </citation>
    <scope>NUCLEOTIDE SEQUENCE [LARGE SCALE GENOMIC DNA]</scope>
    <source>
        <strain evidence="11">kam1</strain>
    </source>
</reference>
<dbReference type="InterPro" id="IPR025110">
    <property type="entry name" value="AMP-bd_C"/>
</dbReference>
<evidence type="ECO:0000256" key="5">
    <source>
        <dbReference type="ARBA" id="ARBA00022990"/>
    </source>
</evidence>
<dbReference type="Proteomes" id="UP000315925">
    <property type="component" value="Chromosome"/>
</dbReference>
<keyword evidence="4" id="KW-0067">ATP-binding</keyword>
<dbReference type="InterPro" id="IPR032387">
    <property type="entry name" value="ACAS_N"/>
</dbReference>
<evidence type="ECO:0000313" key="11">
    <source>
        <dbReference type="Proteomes" id="UP000315925"/>
    </source>
</evidence>
<dbReference type="Gene3D" id="3.40.50.12780">
    <property type="entry name" value="N-terminal domain of ligase-like"/>
    <property type="match status" value="1"/>
</dbReference>
<feature type="domain" description="Acetyl-coenzyme A synthetase N-terminal" evidence="9">
    <location>
        <begin position="35"/>
        <end position="88"/>
    </location>
</feature>
<dbReference type="Pfam" id="PF00501">
    <property type="entry name" value="AMP-binding"/>
    <property type="match status" value="1"/>
</dbReference>
<dbReference type="SUPFAM" id="SSF56801">
    <property type="entry name" value="Acetyl-CoA synthetase-like"/>
    <property type="match status" value="1"/>
</dbReference>
<keyword evidence="2 10" id="KW-0436">Ligase</keyword>
<dbReference type="EC" id="6.2.1.1" evidence="6"/>
<dbReference type="GO" id="GO:0005829">
    <property type="term" value="C:cytosol"/>
    <property type="evidence" value="ECO:0007669"/>
    <property type="project" value="TreeGrafter"/>
</dbReference>
<dbReference type="GO" id="GO:0019427">
    <property type="term" value="P:acetyl-CoA biosynthetic process from acetate"/>
    <property type="evidence" value="ECO:0007669"/>
    <property type="project" value="UniProtKB-UniRule"/>
</dbReference>
<dbReference type="EMBL" id="CP037899">
    <property type="protein sequence ID" value="QDQ43180.1"/>
    <property type="molecule type" value="Genomic_DNA"/>
</dbReference>
<comment type="similarity">
    <text evidence="1">Belongs to the ATP-dependent AMP-binding enzyme family.</text>
</comment>
<evidence type="ECO:0000256" key="3">
    <source>
        <dbReference type="ARBA" id="ARBA00022741"/>
    </source>
</evidence>